<evidence type="ECO:0000256" key="1">
    <source>
        <dbReference type="SAM" id="MobiDB-lite"/>
    </source>
</evidence>
<proteinExistence type="predicted"/>
<reference evidence="2 3" key="1">
    <citation type="submission" date="2015-09" db="EMBL/GenBank/DDBJ databases">
        <title>Genome announcement of multiple Pseudomonas syringae strains.</title>
        <authorList>
            <person name="Thakur S."/>
            <person name="Wang P.W."/>
            <person name="Gong Y."/>
            <person name="Weir B.S."/>
            <person name="Guttman D.S."/>
        </authorList>
    </citation>
    <scope>NUCLEOTIDE SEQUENCE [LARGE SCALE GENOMIC DNA]</scope>
    <source>
        <strain evidence="2 3">ICMP3882</strain>
    </source>
</reference>
<comment type="caution">
    <text evidence="2">The sequence shown here is derived from an EMBL/GenBank/DDBJ whole genome shotgun (WGS) entry which is preliminary data.</text>
</comment>
<evidence type="ECO:0000313" key="2">
    <source>
        <dbReference type="EMBL" id="KPY51357.1"/>
    </source>
</evidence>
<feature type="region of interest" description="Disordered" evidence="1">
    <location>
        <begin position="110"/>
        <end position="129"/>
    </location>
</feature>
<dbReference type="EMBL" id="LJRF01000014">
    <property type="protein sequence ID" value="KPY51357.1"/>
    <property type="molecule type" value="Genomic_DNA"/>
</dbReference>
<dbReference type="AlphaFoldDB" id="A0A0Q0EJ92"/>
<organism evidence="2 3">
    <name type="scientific">Pseudomonas syringae pv. ribicola</name>
    <dbReference type="NCBI Taxonomy" id="55398"/>
    <lineage>
        <taxon>Bacteria</taxon>
        <taxon>Pseudomonadati</taxon>
        <taxon>Pseudomonadota</taxon>
        <taxon>Gammaproteobacteria</taxon>
        <taxon>Pseudomonadales</taxon>
        <taxon>Pseudomonadaceae</taxon>
        <taxon>Pseudomonas</taxon>
    </lineage>
</organism>
<evidence type="ECO:0000313" key="3">
    <source>
        <dbReference type="Proteomes" id="UP000050554"/>
    </source>
</evidence>
<protein>
    <submittedName>
        <fullName evidence="2">Type III secretion protein</fullName>
    </submittedName>
</protein>
<gene>
    <name evidence="2" type="ORF">ALO47_02954</name>
</gene>
<name>A0A0Q0EJ92_PSESI</name>
<sequence length="154" mass="18153">MSHDEHDSQDSANDAQLNGLGETLDVLAPIRRHRLTLAEQAWRRQSQVLAALHARLLSMTDELEALREAHRHSRIEQRERHAHRALPLSEMNDWLAAERQAIRQIERSEKQLSDLQHEHQQQKLWAEDSQRELRKRQRDVEKLDFLVDLAREAS</sequence>
<dbReference type="RefSeq" id="WP_004885171.1">
    <property type="nucleotide sequence ID" value="NZ_LJRF01000014.1"/>
</dbReference>
<dbReference type="PATRIC" id="fig|55398.3.peg.3728"/>
<dbReference type="Proteomes" id="UP000050554">
    <property type="component" value="Unassembled WGS sequence"/>
</dbReference>
<accession>A0A0Q0EJ92</accession>